<evidence type="ECO:0000256" key="1">
    <source>
        <dbReference type="SAM" id="MobiDB-lite"/>
    </source>
</evidence>
<feature type="compositionally biased region" description="Acidic residues" evidence="1">
    <location>
        <begin position="72"/>
        <end position="89"/>
    </location>
</feature>
<name>A0ABW1YEN2_9DEIO</name>
<evidence type="ECO:0000313" key="2">
    <source>
        <dbReference type="EMBL" id="MFC6592045.1"/>
    </source>
</evidence>
<organism evidence="2 3">
    <name type="scientific">Deinococcus lacus</name>
    <dbReference type="NCBI Taxonomy" id="392561"/>
    <lineage>
        <taxon>Bacteria</taxon>
        <taxon>Thermotogati</taxon>
        <taxon>Deinococcota</taxon>
        <taxon>Deinococci</taxon>
        <taxon>Deinococcales</taxon>
        <taxon>Deinococcaceae</taxon>
        <taxon>Deinococcus</taxon>
    </lineage>
</organism>
<feature type="compositionally biased region" description="Basic and acidic residues" evidence="1">
    <location>
        <begin position="144"/>
        <end position="153"/>
    </location>
</feature>
<dbReference type="Proteomes" id="UP001596297">
    <property type="component" value="Unassembled WGS sequence"/>
</dbReference>
<evidence type="ECO:0000313" key="3">
    <source>
        <dbReference type="Proteomes" id="UP001596297"/>
    </source>
</evidence>
<dbReference type="RefSeq" id="WP_380083060.1">
    <property type="nucleotide sequence ID" value="NZ_JBHSWD010000001.1"/>
</dbReference>
<feature type="region of interest" description="Disordered" evidence="1">
    <location>
        <begin position="43"/>
        <end position="102"/>
    </location>
</feature>
<reference evidence="3" key="1">
    <citation type="journal article" date="2019" name="Int. J. Syst. Evol. Microbiol.">
        <title>The Global Catalogue of Microorganisms (GCM) 10K type strain sequencing project: providing services to taxonomists for standard genome sequencing and annotation.</title>
        <authorList>
            <consortium name="The Broad Institute Genomics Platform"/>
            <consortium name="The Broad Institute Genome Sequencing Center for Infectious Disease"/>
            <person name="Wu L."/>
            <person name="Ma J."/>
        </authorList>
    </citation>
    <scope>NUCLEOTIDE SEQUENCE [LARGE SCALE GENOMIC DNA]</scope>
    <source>
        <strain evidence="3">CGMCC 1.15772</strain>
    </source>
</reference>
<sequence length="153" mass="16117">MQSWAATLGRQAWVLTLVGLLGGWSAAQGPDTGAAQLPVTVAGRPEAAPPIESAPRWPRWPAKPSAAAPEGAAEEDTESSAVTGEDDYSSLELVRTADDGTERRIRVVRRGTEDDTGIFAVCQPQEDDPAGTPNLAVFSESGEGESKSRLTRT</sequence>
<comment type="caution">
    <text evidence="2">The sequence shown here is derived from an EMBL/GenBank/DDBJ whole genome shotgun (WGS) entry which is preliminary data.</text>
</comment>
<protein>
    <submittedName>
        <fullName evidence="2">Uncharacterized protein</fullName>
    </submittedName>
</protein>
<feature type="region of interest" description="Disordered" evidence="1">
    <location>
        <begin position="114"/>
        <end position="153"/>
    </location>
</feature>
<keyword evidence="3" id="KW-1185">Reference proteome</keyword>
<dbReference type="EMBL" id="JBHSWD010000001">
    <property type="protein sequence ID" value="MFC6592045.1"/>
    <property type="molecule type" value="Genomic_DNA"/>
</dbReference>
<accession>A0ABW1YEN2</accession>
<gene>
    <name evidence="2" type="ORF">ACFP81_08570</name>
</gene>
<proteinExistence type="predicted"/>
<feature type="compositionally biased region" description="Low complexity" evidence="1">
    <location>
        <begin position="62"/>
        <end position="71"/>
    </location>
</feature>